<dbReference type="Proteomes" id="UP001195963">
    <property type="component" value="Unassembled WGS sequence"/>
</dbReference>
<evidence type="ECO:0000256" key="1">
    <source>
        <dbReference type="SAM" id="Phobius"/>
    </source>
</evidence>
<feature type="transmembrane region" description="Helical" evidence="1">
    <location>
        <begin position="12"/>
        <end position="30"/>
    </location>
</feature>
<keyword evidence="3" id="KW-1185">Reference proteome</keyword>
<name>A0ABS7E0E5_9GAMM</name>
<dbReference type="RefSeq" id="WP_220108778.1">
    <property type="nucleotide sequence ID" value="NZ_JAHZST010000003.1"/>
</dbReference>
<accession>A0ABS7E0E5</accession>
<dbReference type="EMBL" id="JAHZST010000003">
    <property type="protein sequence ID" value="MBW8183138.1"/>
    <property type="molecule type" value="Genomic_DNA"/>
</dbReference>
<sequence length="62" mass="6752">MPKTAKITGQASVEYLVVCAALVAALLTPIDDNSDVMDLCIETLREWYTAFAYSKSLSVLPN</sequence>
<keyword evidence="1" id="KW-0812">Transmembrane</keyword>
<evidence type="ECO:0000313" key="3">
    <source>
        <dbReference type="Proteomes" id="UP001195963"/>
    </source>
</evidence>
<comment type="caution">
    <text evidence="2">The sequence shown here is derived from an EMBL/GenBank/DDBJ whole genome shotgun (WGS) entry which is preliminary data.</text>
</comment>
<protein>
    <recommendedName>
        <fullName evidence="4">DUF4244 domain-containing protein</fullName>
    </recommendedName>
</protein>
<proteinExistence type="predicted"/>
<gene>
    <name evidence="2" type="ORF">K0625_05630</name>
</gene>
<reference evidence="2 3" key="1">
    <citation type="submission" date="2021-07" db="EMBL/GenBank/DDBJ databases">
        <title>Shewanella sp. nov, isolated from SCS.</title>
        <authorList>
            <person name="Cao W.R."/>
        </authorList>
    </citation>
    <scope>NUCLEOTIDE SEQUENCE [LARGE SCALE GENOMIC DNA]</scope>
    <source>
        <strain evidence="2 3">NR704-98</strain>
    </source>
</reference>
<evidence type="ECO:0008006" key="4">
    <source>
        <dbReference type="Google" id="ProtNLM"/>
    </source>
</evidence>
<evidence type="ECO:0000313" key="2">
    <source>
        <dbReference type="EMBL" id="MBW8183138.1"/>
    </source>
</evidence>
<organism evidence="2 3">
    <name type="scientific">Shewanella nanhaiensis</name>
    <dbReference type="NCBI Taxonomy" id="2864872"/>
    <lineage>
        <taxon>Bacteria</taxon>
        <taxon>Pseudomonadati</taxon>
        <taxon>Pseudomonadota</taxon>
        <taxon>Gammaproteobacteria</taxon>
        <taxon>Alteromonadales</taxon>
        <taxon>Shewanellaceae</taxon>
        <taxon>Shewanella</taxon>
    </lineage>
</organism>
<keyword evidence="1" id="KW-1133">Transmembrane helix</keyword>
<keyword evidence="1" id="KW-0472">Membrane</keyword>